<dbReference type="Pfam" id="PF05448">
    <property type="entry name" value="AXE1"/>
    <property type="match status" value="1"/>
</dbReference>
<evidence type="ECO:0000259" key="2">
    <source>
        <dbReference type="Pfam" id="PF05448"/>
    </source>
</evidence>
<feature type="active site" description="Charge relay system" evidence="1">
    <location>
        <position position="278"/>
    </location>
</feature>
<dbReference type="SUPFAM" id="SSF53474">
    <property type="entry name" value="alpha/beta-Hydrolases"/>
    <property type="match status" value="1"/>
</dbReference>
<dbReference type="GO" id="GO:0052689">
    <property type="term" value="F:carboxylic ester hydrolase activity"/>
    <property type="evidence" value="ECO:0007669"/>
    <property type="project" value="TreeGrafter"/>
</dbReference>
<dbReference type="InterPro" id="IPR008391">
    <property type="entry name" value="AXE1_dom"/>
</dbReference>
<gene>
    <name evidence="3" type="ORF">KL86DYS1_11405</name>
</gene>
<protein>
    <submittedName>
        <fullName evidence="3">Acetyl xylan esterase (AXE1)</fullName>
    </submittedName>
</protein>
<sequence length="300" mass="33234">MPEDFIQFWDKAKAENANVALNPILTLLPDRCSSKSDVYEVNIQIDKKGARLFGILCVPKAPGKYPALLRVPGAGIRGYAGHVAGADNGYITLEIGIHGIPVTMDSKIYGYLGSGALNGYPMKGWEDRESVYYKRVYLACVKAVDYIYSMSQFNGKDILVQGGSQGGALAIVTGALDKRITGVISLFPALCDLSGYTHGRAGGWPHLFKDESEPTVIREQKVKNSAYYDVVNFARILTQPGFYSFGYNDMVCPPTTTFSAYNVIASPKQLMLVPETAHYAYPEQWNNSWEWWTKLLKENN</sequence>
<accession>A0A212J7S0</accession>
<dbReference type="PANTHER" id="PTHR40111">
    <property type="entry name" value="CEPHALOSPORIN-C DEACETYLASE"/>
    <property type="match status" value="1"/>
</dbReference>
<dbReference type="EMBL" id="FLUM01000001">
    <property type="protein sequence ID" value="SBV95491.1"/>
    <property type="molecule type" value="Genomic_DNA"/>
</dbReference>
<dbReference type="AlphaFoldDB" id="A0A212J7S0"/>
<feature type="domain" description="Acetyl xylan esterase" evidence="2">
    <location>
        <begin position="2"/>
        <end position="284"/>
    </location>
</feature>
<feature type="active site" description="Nucleophile" evidence="1">
    <location>
        <position position="164"/>
    </location>
</feature>
<reference evidence="3" key="1">
    <citation type="submission" date="2016-04" db="EMBL/GenBank/DDBJ databases">
        <authorList>
            <person name="Evans L.H."/>
            <person name="Alamgir A."/>
            <person name="Owens N."/>
            <person name="Weber N.D."/>
            <person name="Virtaneva K."/>
            <person name="Barbian K."/>
            <person name="Babar A."/>
            <person name="Rosenke K."/>
        </authorList>
    </citation>
    <scope>NUCLEOTIDE SEQUENCE</scope>
    <source>
        <strain evidence="3">86-1</strain>
    </source>
</reference>
<dbReference type="GO" id="GO:0005976">
    <property type="term" value="P:polysaccharide metabolic process"/>
    <property type="evidence" value="ECO:0007669"/>
    <property type="project" value="TreeGrafter"/>
</dbReference>
<dbReference type="InterPro" id="IPR039069">
    <property type="entry name" value="CE7"/>
</dbReference>
<proteinExistence type="predicted"/>
<dbReference type="PANTHER" id="PTHR40111:SF1">
    <property type="entry name" value="CEPHALOSPORIN-C DEACETYLASE"/>
    <property type="match status" value="1"/>
</dbReference>
<evidence type="ECO:0000313" key="3">
    <source>
        <dbReference type="EMBL" id="SBV95491.1"/>
    </source>
</evidence>
<feature type="active site" description="Charge relay system" evidence="1">
    <location>
        <position position="249"/>
    </location>
</feature>
<organism evidence="3">
    <name type="scientific">uncultured Dysgonomonas sp</name>
    <dbReference type="NCBI Taxonomy" id="206096"/>
    <lineage>
        <taxon>Bacteria</taxon>
        <taxon>Pseudomonadati</taxon>
        <taxon>Bacteroidota</taxon>
        <taxon>Bacteroidia</taxon>
        <taxon>Bacteroidales</taxon>
        <taxon>Dysgonomonadaceae</taxon>
        <taxon>Dysgonomonas</taxon>
        <taxon>environmental samples</taxon>
    </lineage>
</organism>
<evidence type="ECO:0000256" key="1">
    <source>
        <dbReference type="PIRSR" id="PIRSR639069-1"/>
    </source>
</evidence>
<dbReference type="Gene3D" id="3.40.50.1820">
    <property type="entry name" value="alpha/beta hydrolase"/>
    <property type="match status" value="1"/>
</dbReference>
<dbReference type="InterPro" id="IPR029058">
    <property type="entry name" value="AB_hydrolase_fold"/>
</dbReference>
<name>A0A212J7S0_9BACT</name>